<evidence type="ECO:0000256" key="6">
    <source>
        <dbReference type="SAM" id="Phobius"/>
    </source>
</evidence>
<gene>
    <name evidence="7" type="ORF">OGAPHI_005491</name>
</gene>
<organism evidence="7 8">
    <name type="scientific">Ogataea philodendri</name>
    <dbReference type="NCBI Taxonomy" id="1378263"/>
    <lineage>
        <taxon>Eukaryota</taxon>
        <taxon>Fungi</taxon>
        <taxon>Dikarya</taxon>
        <taxon>Ascomycota</taxon>
        <taxon>Saccharomycotina</taxon>
        <taxon>Pichiomycetes</taxon>
        <taxon>Pichiales</taxon>
        <taxon>Pichiaceae</taxon>
        <taxon>Ogataea</taxon>
    </lineage>
</organism>
<evidence type="ECO:0000256" key="1">
    <source>
        <dbReference type="ARBA" id="ARBA00005436"/>
    </source>
</evidence>
<dbReference type="RefSeq" id="XP_046059332.1">
    <property type="nucleotide sequence ID" value="XM_046206681.1"/>
</dbReference>
<dbReference type="GO" id="GO:0022625">
    <property type="term" value="C:cytosolic large ribosomal subunit"/>
    <property type="evidence" value="ECO:0007669"/>
    <property type="project" value="InterPro"/>
</dbReference>
<name>A0A9P8NXU6_9ASCO</name>
<dbReference type="FunFam" id="1.10.10.1410:FF:000002">
    <property type="entry name" value="60S acidic ribosomal protein P2"/>
    <property type="match status" value="1"/>
</dbReference>
<comment type="similarity">
    <text evidence="1">Belongs to the eukaryotic ribosomal protein P1/P2 family.</text>
</comment>
<dbReference type="InterPro" id="IPR038716">
    <property type="entry name" value="P1/P2_N_sf"/>
</dbReference>
<comment type="caution">
    <text evidence="7">The sequence shown here is derived from an EMBL/GenBank/DDBJ whole genome shotgun (WGS) entry which is preliminary data.</text>
</comment>
<evidence type="ECO:0000313" key="8">
    <source>
        <dbReference type="Proteomes" id="UP000769157"/>
    </source>
</evidence>
<keyword evidence="2" id="KW-0597">Phosphoprotein</keyword>
<dbReference type="InterPro" id="IPR027534">
    <property type="entry name" value="Ribosomal_P1/P2"/>
</dbReference>
<dbReference type="GeneID" id="70237455"/>
<sequence>MFLRWVLTRAGFSFGPAASLAALNFLIKPFGLVPKPLENLLLTLAWHNLAKSALDNSKRSARSTPLYEKVLKAGNSSPSAADVTKVLQSVGVEVESEKLDKLIAEVEGKSVEELIAEGTEKMSSVPAGAPAAAGAGAAAAGSTEAAAEEEAAEEEEEEDDDMGFGLFD</sequence>
<protein>
    <recommendedName>
        <fullName evidence="9">60S acidic ribosomal protein P2</fullName>
    </recommendedName>
</protein>
<dbReference type="OrthoDB" id="1227494at2759"/>
<reference evidence="7" key="2">
    <citation type="submission" date="2021-01" db="EMBL/GenBank/DDBJ databases">
        <authorList>
            <person name="Schikora-Tamarit M.A."/>
        </authorList>
    </citation>
    <scope>NUCLEOTIDE SEQUENCE</scope>
    <source>
        <strain evidence="7">CBS6075</strain>
    </source>
</reference>
<evidence type="ECO:0000313" key="7">
    <source>
        <dbReference type="EMBL" id="KAH3662243.1"/>
    </source>
</evidence>
<keyword evidence="8" id="KW-1185">Reference proteome</keyword>
<reference evidence="7" key="1">
    <citation type="journal article" date="2021" name="Open Biol.">
        <title>Shared evolutionary footprints suggest mitochondrial oxidative damage underlies multiple complex I losses in fungi.</title>
        <authorList>
            <person name="Schikora-Tamarit M.A."/>
            <person name="Marcet-Houben M."/>
            <person name="Nosek J."/>
            <person name="Gabaldon T."/>
        </authorList>
    </citation>
    <scope>NUCLEOTIDE SEQUENCE</scope>
    <source>
        <strain evidence="7">CBS6075</strain>
    </source>
</reference>
<evidence type="ECO:0000256" key="4">
    <source>
        <dbReference type="ARBA" id="ARBA00023274"/>
    </source>
</evidence>
<dbReference type="PRINTS" id="PR00456">
    <property type="entry name" value="RIBOSOMALP2"/>
</dbReference>
<keyword evidence="6" id="KW-1133">Transmembrane helix</keyword>
<evidence type="ECO:0000256" key="2">
    <source>
        <dbReference type="ARBA" id="ARBA00022553"/>
    </source>
</evidence>
<evidence type="ECO:0000256" key="3">
    <source>
        <dbReference type="ARBA" id="ARBA00022980"/>
    </source>
</evidence>
<dbReference type="PANTHER" id="PTHR21141:SF5">
    <property type="entry name" value="LARGE RIBOSOMAL SUBUNIT PROTEIN P2"/>
    <property type="match status" value="1"/>
</dbReference>
<feature type="compositionally biased region" description="Low complexity" evidence="5">
    <location>
        <begin position="127"/>
        <end position="145"/>
    </location>
</feature>
<keyword evidence="3" id="KW-0689">Ribosomal protein</keyword>
<evidence type="ECO:0000256" key="5">
    <source>
        <dbReference type="SAM" id="MobiDB-lite"/>
    </source>
</evidence>
<accession>A0A9P8NXU6</accession>
<dbReference type="EMBL" id="JAEUBE010000378">
    <property type="protein sequence ID" value="KAH3662243.1"/>
    <property type="molecule type" value="Genomic_DNA"/>
</dbReference>
<feature type="region of interest" description="Disordered" evidence="5">
    <location>
        <begin position="122"/>
        <end position="168"/>
    </location>
</feature>
<feature type="transmembrane region" description="Helical" evidence="6">
    <location>
        <begin position="6"/>
        <end position="27"/>
    </location>
</feature>
<feature type="compositionally biased region" description="Acidic residues" evidence="5">
    <location>
        <begin position="146"/>
        <end position="162"/>
    </location>
</feature>
<dbReference type="HAMAP" id="MF_01478">
    <property type="entry name" value="Ribosomal_L12_arch"/>
    <property type="match status" value="1"/>
</dbReference>
<dbReference type="GO" id="GO:0003735">
    <property type="term" value="F:structural constituent of ribosome"/>
    <property type="evidence" value="ECO:0007669"/>
    <property type="project" value="InterPro"/>
</dbReference>
<dbReference type="CDD" id="cd05833">
    <property type="entry name" value="Ribosomal_P2"/>
    <property type="match status" value="1"/>
</dbReference>
<keyword evidence="4" id="KW-0687">Ribonucleoprotein</keyword>
<dbReference type="AlphaFoldDB" id="A0A9P8NXU6"/>
<keyword evidence="6" id="KW-0812">Transmembrane</keyword>
<evidence type="ECO:0008006" key="9">
    <source>
        <dbReference type="Google" id="ProtNLM"/>
    </source>
</evidence>
<keyword evidence="6" id="KW-0472">Membrane</keyword>
<dbReference type="Gene3D" id="1.10.10.1410">
    <property type="match status" value="1"/>
</dbReference>
<dbReference type="Proteomes" id="UP000769157">
    <property type="component" value="Unassembled WGS sequence"/>
</dbReference>
<dbReference type="PANTHER" id="PTHR21141">
    <property type="entry name" value="60S ACIDIC RIBOSOMAL PROTEIN FAMILY MEMBER"/>
    <property type="match status" value="1"/>
</dbReference>
<dbReference type="Pfam" id="PF00428">
    <property type="entry name" value="Ribosomal_60s"/>
    <property type="match status" value="1"/>
</dbReference>
<proteinExistence type="inferred from homology"/>
<dbReference type="InterPro" id="IPR001859">
    <property type="entry name" value="Ribosomal_P1/P2_euk"/>
</dbReference>
<dbReference type="GO" id="GO:0002182">
    <property type="term" value="P:cytoplasmic translational elongation"/>
    <property type="evidence" value="ECO:0007669"/>
    <property type="project" value="InterPro"/>
</dbReference>
<dbReference type="InterPro" id="IPR044076">
    <property type="entry name" value="Ribosomal_P2"/>
</dbReference>